<dbReference type="Gene3D" id="3.40.50.1000">
    <property type="entry name" value="HAD superfamily/HAD-like"/>
    <property type="match status" value="1"/>
</dbReference>
<dbReference type="PANTHER" id="PTHR31284">
    <property type="entry name" value="ACID PHOSPHATASE-LIKE PROTEIN"/>
    <property type="match status" value="1"/>
</dbReference>
<evidence type="ECO:0008006" key="5">
    <source>
        <dbReference type="Google" id="ProtNLM"/>
    </source>
</evidence>
<reference evidence="4" key="1">
    <citation type="submission" date="2013-01" db="EMBL/GenBank/DDBJ databases">
        <title>Draft Genome Sequence of a Mulberry Tree, Morus notabilis C.K. Schneid.</title>
        <authorList>
            <person name="He N."/>
            <person name="Zhao S."/>
        </authorList>
    </citation>
    <scope>NUCLEOTIDE SEQUENCE</scope>
</reference>
<evidence type="ECO:0000313" key="4">
    <source>
        <dbReference type="Proteomes" id="UP000030645"/>
    </source>
</evidence>
<organism evidence="3 4">
    <name type="scientific">Morus notabilis</name>
    <dbReference type="NCBI Taxonomy" id="981085"/>
    <lineage>
        <taxon>Eukaryota</taxon>
        <taxon>Viridiplantae</taxon>
        <taxon>Streptophyta</taxon>
        <taxon>Embryophyta</taxon>
        <taxon>Tracheophyta</taxon>
        <taxon>Spermatophyta</taxon>
        <taxon>Magnoliopsida</taxon>
        <taxon>eudicotyledons</taxon>
        <taxon>Gunneridae</taxon>
        <taxon>Pentapetalae</taxon>
        <taxon>rosids</taxon>
        <taxon>fabids</taxon>
        <taxon>Rosales</taxon>
        <taxon>Moraceae</taxon>
        <taxon>Moreae</taxon>
        <taxon>Morus</taxon>
    </lineage>
</organism>
<dbReference type="STRING" id="981085.W9R8H1"/>
<dbReference type="EMBL" id="KE344713">
    <property type="protein sequence ID" value="EXB76105.1"/>
    <property type="molecule type" value="Genomic_DNA"/>
</dbReference>
<evidence type="ECO:0000256" key="1">
    <source>
        <dbReference type="SAM" id="MobiDB-lite"/>
    </source>
</evidence>
<accession>W9R8H1</accession>
<feature type="region of interest" description="Disordered" evidence="1">
    <location>
        <begin position="1"/>
        <end position="23"/>
    </location>
</feature>
<gene>
    <name evidence="3" type="ORF">L484_006539</name>
</gene>
<dbReference type="eggNOG" id="ENOG502QQUA">
    <property type="taxonomic scope" value="Eukaryota"/>
</dbReference>
<dbReference type="AlphaFoldDB" id="W9R8H1"/>
<evidence type="ECO:0000313" key="3">
    <source>
        <dbReference type="EMBL" id="EXB76105.1"/>
    </source>
</evidence>
<sequence>MSAYGHQMEREYSAQSFSSRGGSDRDSHYMMESGFYMTSFAATIFIGALVTVGVLLITLLITLSVMLQSCENRSAGVVETQKSDYDYNTCKTLALHAELNNLDASQIPVICRTPAISYIEEGQYARDLNSTMRVVEDYFKSVTPSDDGLDVFLMDIDDILSPSPQYANLSLQGYDQFGCSKCIEDAKPLKHEIILRIYAKLQASGWPLILLSRKPERQRNATIEHLGSAGYKDWSSLIMRSEDELHMDSREYFSRRRAALHKKGLRIEGAISSYYDALTGPYSAGLVFKLPNPIYYHNHDENQNENRDAPV</sequence>
<dbReference type="InterPro" id="IPR023214">
    <property type="entry name" value="HAD_sf"/>
</dbReference>
<keyword evidence="2" id="KW-1133">Transmembrane helix</keyword>
<dbReference type="OrthoDB" id="1900337at2759"/>
<dbReference type="Pfam" id="PF03767">
    <property type="entry name" value="Acid_phosphat_B"/>
    <property type="match status" value="1"/>
</dbReference>
<feature type="transmembrane region" description="Helical" evidence="2">
    <location>
        <begin position="35"/>
        <end position="67"/>
    </location>
</feature>
<dbReference type="InterPro" id="IPR005519">
    <property type="entry name" value="Acid_phosphat_B-like"/>
</dbReference>
<dbReference type="Proteomes" id="UP000030645">
    <property type="component" value="Unassembled WGS sequence"/>
</dbReference>
<evidence type="ECO:0000256" key="2">
    <source>
        <dbReference type="SAM" id="Phobius"/>
    </source>
</evidence>
<keyword evidence="4" id="KW-1185">Reference proteome</keyword>
<keyword evidence="2" id="KW-0472">Membrane</keyword>
<proteinExistence type="predicted"/>
<protein>
    <recommendedName>
        <fullName evidence="5">Acid phosphatase 1</fullName>
    </recommendedName>
</protein>
<keyword evidence="2" id="KW-0812">Transmembrane</keyword>
<dbReference type="KEGG" id="mnt:21389966"/>
<name>W9R8H1_9ROSA</name>
<dbReference type="PANTHER" id="PTHR31284:SF22">
    <property type="entry name" value="ACID PHOSPHATASE"/>
    <property type="match status" value="1"/>
</dbReference>